<dbReference type="GO" id="GO:0016874">
    <property type="term" value="F:ligase activity"/>
    <property type="evidence" value="ECO:0007669"/>
    <property type="project" value="UniProtKB-KW"/>
</dbReference>
<reference evidence="1 2" key="1">
    <citation type="submission" date="2018-01" db="EMBL/GenBank/DDBJ databases">
        <title>Genomic Encyclopedia of Type Strains, Phase I: the one thousand microbial genomes (KMG-I) project.</title>
        <authorList>
            <person name="Goeker M."/>
        </authorList>
    </citation>
    <scope>NUCLEOTIDE SEQUENCE [LARGE SCALE GENOMIC DNA]</scope>
    <source>
        <strain evidence="1 2">DSM 17960</strain>
    </source>
</reference>
<accession>A0A2S4NBC0</accession>
<gene>
    <name evidence="1" type="ORF">Q361_10189</name>
</gene>
<dbReference type="Gene3D" id="3.40.50.12780">
    <property type="entry name" value="N-terminal domain of ligase-like"/>
    <property type="match status" value="1"/>
</dbReference>
<protein>
    <submittedName>
        <fullName evidence="1">Phenylacetate-CoA ligase</fullName>
    </submittedName>
</protein>
<comment type="caution">
    <text evidence="1">The sequence shown here is derived from an EMBL/GenBank/DDBJ whole genome shotgun (WGS) entry which is preliminary data.</text>
</comment>
<dbReference type="Proteomes" id="UP000237056">
    <property type="component" value="Unassembled WGS sequence"/>
</dbReference>
<dbReference type="OrthoDB" id="580775at2"/>
<sequence length="438" mass="50415">MKISLFTQILQRKGFPVNQASILLKQQQIQEHNYAAFLEKKKAEIVRYHSKENANYKHFIGNTNISEWNNIPIMTKKDFQKPLSLRLSNGYSKNNVYINKTSGSSGDPFFFAKDKFCHALTWANIIDKFGANGIDFNKSFQARFYGIPLDFKGNLKERIKDFFSNRYRFSVFDLSDAYLEKVLKKFSVKKFDYINGYTSSIVQFAKYLNKKNIVLKDVCPTLKCCIVTSEMLFEEDKILLETQFGVCVINEYGASELDLIAFQNPNGEWQVNTETLFVEIVDEKGNVLPNGEEGRIVITSLYNKAHPFIRYDIGDMGILDEKSTAKNTFLKKLTGRTNDIAVLPSGKKAAGLTFYYITKSIIEDTGNVKEFVIKQTKIDNFEIEYVSERELNASQVIEIEKAMTNYLEKGLKIYFHRKEKLTRSPSGKLKQFTSLVKQ</sequence>
<name>A0A2S4NBC0_9FLAO</name>
<organism evidence="1 2">
    <name type="scientific">Flavobacterium croceum DSM 17960</name>
    <dbReference type="NCBI Taxonomy" id="1121886"/>
    <lineage>
        <taxon>Bacteria</taxon>
        <taxon>Pseudomonadati</taxon>
        <taxon>Bacteroidota</taxon>
        <taxon>Flavobacteriia</taxon>
        <taxon>Flavobacteriales</taxon>
        <taxon>Flavobacteriaceae</taxon>
        <taxon>Flavobacterium</taxon>
    </lineage>
</organism>
<proteinExistence type="predicted"/>
<dbReference type="InterPro" id="IPR053158">
    <property type="entry name" value="CapK_Type1_Caps_Biosynth"/>
</dbReference>
<evidence type="ECO:0000313" key="1">
    <source>
        <dbReference type="EMBL" id="POS02991.1"/>
    </source>
</evidence>
<keyword evidence="2" id="KW-1185">Reference proteome</keyword>
<keyword evidence="1" id="KW-0436">Ligase</keyword>
<dbReference type="EMBL" id="PQNY01000001">
    <property type="protein sequence ID" value="POS02991.1"/>
    <property type="molecule type" value="Genomic_DNA"/>
</dbReference>
<dbReference type="PANTHER" id="PTHR36932:SF1">
    <property type="entry name" value="CAPSULAR POLYSACCHARIDE BIOSYNTHESIS PROTEIN"/>
    <property type="match status" value="1"/>
</dbReference>
<dbReference type="AlphaFoldDB" id="A0A2S4NBC0"/>
<dbReference type="RefSeq" id="WP_103724739.1">
    <property type="nucleotide sequence ID" value="NZ_PQNY01000001.1"/>
</dbReference>
<dbReference type="PANTHER" id="PTHR36932">
    <property type="entry name" value="CAPSULAR POLYSACCHARIDE BIOSYNTHESIS PROTEIN"/>
    <property type="match status" value="1"/>
</dbReference>
<dbReference type="SUPFAM" id="SSF56801">
    <property type="entry name" value="Acetyl-CoA synthetase-like"/>
    <property type="match status" value="1"/>
</dbReference>
<evidence type="ECO:0000313" key="2">
    <source>
        <dbReference type="Proteomes" id="UP000237056"/>
    </source>
</evidence>
<dbReference type="InterPro" id="IPR042099">
    <property type="entry name" value="ANL_N_sf"/>
</dbReference>